<proteinExistence type="predicted"/>
<reference evidence="1" key="1">
    <citation type="submission" date="2023-03" db="EMBL/GenBank/DDBJ databases">
        <title>Massive genome expansion in bonnet fungi (Mycena s.s.) driven by repeated elements and novel gene families across ecological guilds.</title>
        <authorList>
            <consortium name="Lawrence Berkeley National Laboratory"/>
            <person name="Harder C.B."/>
            <person name="Miyauchi S."/>
            <person name="Viragh M."/>
            <person name="Kuo A."/>
            <person name="Thoen E."/>
            <person name="Andreopoulos B."/>
            <person name="Lu D."/>
            <person name="Skrede I."/>
            <person name="Drula E."/>
            <person name="Henrissat B."/>
            <person name="Morin E."/>
            <person name="Kohler A."/>
            <person name="Barry K."/>
            <person name="LaButti K."/>
            <person name="Morin E."/>
            <person name="Salamov A."/>
            <person name="Lipzen A."/>
            <person name="Mereny Z."/>
            <person name="Hegedus B."/>
            <person name="Baldrian P."/>
            <person name="Stursova M."/>
            <person name="Weitz H."/>
            <person name="Taylor A."/>
            <person name="Grigoriev I.V."/>
            <person name="Nagy L.G."/>
            <person name="Martin F."/>
            <person name="Kauserud H."/>
        </authorList>
    </citation>
    <scope>NUCLEOTIDE SEQUENCE</scope>
    <source>
        <strain evidence="1">CBHHK182m</strain>
    </source>
</reference>
<dbReference type="AlphaFoldDB" id="A0AAD7JA05"/>
<dbReference type="Proteomes" id="UP001215598">
    <property type="component" value="Unassembled WGS sequence"/>
</dbReference>
<dbReference type="EMBL" id="JARKIB010000042">
    <property type="protein sequence ID" value="KAJ7758287.1"/>
    <property type="molecule type" value="Genomic_DNA"/>
</dbReference>
<feature type="non-terminal residue" evidence="1">
    <location>
        <position position="1"/>
    </location>
</feature>
<gene>
    <name evidence="1" type="ORF">B0H16DRAFT_1535699</name>
</gene>
<accession>A0AAD7JA05</accession>
<protein>
    <submittedName>
        <fullName evidence="1">Uncharacterized protein</fullName>
    </submittedName>
</protein>
<keyword evidence="2" id="KW-1185">Reference proteome</keyword>
<sequence length="71" mass="8073">MQDFLPSWPSYLLPWPLITVISRAISTTGLIWNGGSGTLKTVSSCGRTQNCGGRARIRAFRRRFFPDWKEN</sequence>
<name>A0AAD7JA05_9AGAR</name>
<evidence type="ECO:0000313" key="2">
    <source>
        <dbReference type="Proteomes" id="UP001215598"/>
    </source>
</evidence>
<organism evidence="1 2">
    <name type="scientific">Mycena metata</name>
    <dbReference type="NCBI Taxonomy" id="1033252"/>
    <lineage>
        <taxon>Eukaryota</taxon>
        <taxon>Fungi</taxon>
        <taxon>Dikarya</taxon>
        <taxon>Basidiomycota</taxon>
        <taxon>Agaricomycotina</taxon>
        <taxon>Agaricomycetes</taxon>
        <taxon>Agaricomycetidae</taxon>
        <taxon>Agaricales</taxon>
        <taxon>Marasmiineae</taxon>
        <taxon>Mycenaceae</taxon>
        <taxon>Mycena</taxon>
    </lineage>
</organism>
<comment type="caution">
    <text evidence="1">The sequence shown here is derived from an EMBL/GenBank/DDBJ whole genome shotgun (WGS) entry which is preliminary data.</text>
</comment>
<evidence type="ECO:0000313" key="1">
    <source>
        <dbReference type="EMBL" id="KAJ7758287.1"/>
    </source>
</evidence>